<feature type="compositionally biased region" description="Polar residues" evidence="1">
    <location>
        <begin position="51"/>
        <end position="61"/>
    </location>
</feature>
<feature type="compositionally biased region" description="Basic and acidic residues" evidence="1">
    <location>
        <begin position="75"/>
        <end position="85"/>
    </location>
</feature>
<gene>
    <name evidence="2" type="ORF">Tco_0891668</name>
</gene>
<evidence type="ECO:0000313" key="2">
    <source>
        <dbReference type="EMBL" id="GJT21731.1"/>
    </source>
</evidence>
<dbReference type="EMBL" id="BQNB010013912">
    <property type="protein sequence ID" value="GJT21731.1"/>
    <property type="molecule type" value="Genomic_DNA"/>
</dbReference>
<reference evidence="2" key="2">
    <citation type="submission" date="2022-01" db="EMBL/GenBank/DDBJ databases">
        <authorList>
            <person name="Yamashiro T."/>
            <person name="Shiraishi A."/>
            <person name="Satake H."/>
            <person name="Nakayama K."/>
        </authorList>
    </citation>
    <scope>NUCLEOTIDE SEQUENCE</scope>
</reference>
<evidence type="ECO:0000313" key="3">
    <source>
        <dbReference type="Proteomes" id="UP001151760"/>
    </source>
</evidence>
<feature type="compositionally biased region" description="Basic and acidic residues" evidence="1">
    <location>
        <begin position="30"/>
        <end position="50"/>
    </location>
</feature>
<organism evidence="2 3">
    <name type="scientific">Tanacetum coccineum</name>
    <dbReference type="NCBI Taxonomy" id="301880"/>
    <lineage>
        <taxon>Eukaryota</taxon>
        <taxon>Viridiplantae</taxon>
        <taxon>Streptophyta</taxon>
        <taxon>Embryophyta</taxon>
        <taxon>Tracheophyta</taxon>
        <taxon>Spermatophyta</taxon>
        <taxon>Magnoliopsida</taxon>
        <taxon>eudicotyledons</taxon>
        <taxon>Gunneridae</taxon>
        <taxon>Pentapetalae</taxon>
        <taxon>asterids</taxon>
        <taxon>campanulids</taxon>
        <taxon>Asterales</taxon>
        <taxon>Asteraceae</taxon>
        <taxon>Asteroideae</taxon>
        <taxon>Anthemideae</taxon>
        <taxon>Anthemidinae</taxon>
        <taxon>Tanacetum</taxon>
    </lineage>
</organism>
<dbReference type="Proteomes" id="UP001151760">
    <property type="component" value="Unassembled WGS sequence"/>
</dbReference>
<proteinExistence type="predicted"/>
<comment type="caution">
    <text evidence="2">The sequence shown here is derived from an EMBL/GenBank/DDBJ whole genome shotgun (WGS) entry which is preliminary data.</text>
</comment>
<accession>A0ABQ5C3Y6</accession>
<protein>
    <submittedName>
        <fullName evidence="2">Uncharacterized protein</fullName>
    </submittedName>
</protein>
<name>A0ABQ5C3Y6_9ASTR</name>
<evidence type="ECO:0000256" key="1">
    <source>
        <dbReference type="SAM" id="MobiDB-lite"/>
    </source>
</evidence>
<feature type="region of interest" description="Disordered" evidence="1">
    <location>
        <begin position="1"/>
        <end position="90"/>
    </location>
</feature>
<reference evidence="2" key="1">
    <citation type="journal article" date="2022" name="Int. J. Mol. Sci.">
        <title>Draft Genome of Tanacetum Coccineum: Genomic Comparison of Closely Related Tanacetum-Family Plants.</title>
        <authorList>
            <person name="Yamashiro T."/>
            <person name="Shiraishi A."/>
            <person name="Nakayama K."/>
            <person name="Satake H."/>
        </authorList>
    </citation>
    <scope>NUCLEOTIDE SEQUENCE</scope>
</reference>
<keyword evidence="3" id="KW-1185">Reference proteome</keyword>
<sequence length="106" mass="11734">MSRQKDVSDALNGDDDDCYDNIKANGENTSQDKVKENSMKRDELKGESRSKINNNGDNLSNGEDAGKVNNSFDLHTAKEGNKDNTGENSVDSNCVYVVYNELINVR</sequence>